<dbReference type="Pfam" id="PF10702">
    <property type="entry name" value="DUF2507"/>
    <property type="match status" value="1"/>
</dbReference>
<dbReference type="RefSeq" id="WP_082611435.1">
    <property type="nucleotide sequence ID" value="NZ_AZFK01000013.1"/>
</dbReference>
<dbReference type="InterPro" id="IPR024096">
    <property type="entry name" value="NO_sig/Golgi_transp_ligand-bd"/>
</dbReference>
<feature type="compositionally biased region" description="Low complexity" evidence="1">
    <location>
        <begin position="158"/>
        <end position="173"/>
    </location>
</feature>
<dbReference type="AlphaFoldDB" id="A0A0R1ULU7"/>
<evidence type="ECO:0000313" key="2">
    <source>
        <dbReference type="EMBL" id="KRL91941.1"/>
    </source>
</evidence>
<dbReference type="PATRIC" id="fig|1423760.3.peg.537"/>
<dbReference type="SUPFAM" id="SSF111126">
    <property type="entry name" value="Ligand-binding domain in the NO signalling and Golgi transport"/>
    <property type="match status" value="1"/>
</dbReference>
<proteinExistence type="predicted"/>
<comment type="caution">
    <text evidence="2">The sequence shown here is derived from an EMBL/GenBank/DDBJ whole genome shotgun (WGS) entry which is preliminary data.</text>
</comment>
<dbReference type="Proteomes" id="UP000050816">
    <property type="component" value="Unassembled WGS sequence"/>
</dbReference>
<organism evidence="2 3">
    <name type="scientific">Limosilactobacillus ingluviei DSM 15946</name>
    <dbReference type="NCBI Taxonomy" id="1423760"/>
    <lineage>
        <taxon>Bacteria</taxon>
        <taxon>Bacillati</taxon>
        <taxon>Bacillota</taxon>
        <taxon>Bacilli</taxon>
        <taxon>Lactobacillales</taxon>
        <taxon>Lactobacillaceae</taxon>
        <taxon>Limosilactobacillus</taxon>
    </lineage>
</organism>
<accession>A0A0R1ULU7</accession>
<evidence type="ECO:0000313" key="3">
    <source>
        <dbReference type="Proteomes" id="UP000050816"/>
    </source>
</evidence>
<dbReference type="InterPro" id="IPR019642">
    <property type="entry name" value="DUF2507"/>
</dbReference>
<sequence>MTQKLYDQLINSPRGMSTAAMRDVLLPLILGQETDGILYWIGKDLARQFPVATPGDLSLLTHQLGLGDLRLTSSHNTTMTWELSGPVIAERLALQKEATSFTLEAGFLAKQVEFQTSKVTEATVLEKKKDTVVILTESQAVTEEGEVELVTFIQPQAAATPAAAQPAPTPKAAKSPRAQRRAEKLAAKEAKKAAKRAAKEAKRQAKAK</sequence>
<protein>
    <submittedName>
        <fullName evidence="2">Hydrocarbon binding protein</fullName>
    </submittedName>
</protein>
<reference evidence="2 3" key="1">
    <citation type="journal article" date="2015" name="Genome Announc.">
        <title>Expanding the biotechnology potential of lactobacilli through comparative genomics of 213 strains and associated genera.</title>
        <authorList>
            <person name="Sun Z."/>
            <person name="Harris H.M."/>
            <person name="McCann A."/>
            <person name="Guo C."/>
            <person name="Argimon S."/>
            <person name="Zhang W."/>
            <person name="Yang X."/>
            <person name="Jeffery I.B."/>
            <person name="Cooney J.C."/>
            <person name="Kagawa T.F."/>
            <person name="Liu W."/>
            <person name="Song Y."/>
            <person name="Salvetti E."/>
            <person name="Wrobel A."/>
            <person name="Rasinkangas P."/>
            <person name="Parkhill J."/>
            <person name="Rea M.C."/>
            <person name="O'Sullivan O."/>
            <person name="Ritari J."/>
            <person name="Douillard F.P."/>
            <person name="Paul Ross R."/>
            <person name="Yang R."/>
            <person name="Briner A.E."/>
            <person name="Felis G.E."/>
            <person name="de Vos W.M."/>
            <person name="Barrangou R."/>
            <person name="Klaenhammer T.R."/>
            <person name="Caufield P.W."/>
            <person name="Cui Y."/>
            <person name="Zhang H."/>
            <person name="O'Toole P.W."/>
        </authorList>
    </citation>
    <scope>NUCLEOTIDE SEQUENCE [LARGE SCALE GENOMIC DNA]</scope>
    <source>
        <strain evidence="2 3">DSM 15946</strain>
    </source>
</reference>
<name>A0A0R1ULU7_9LACO</name>
<feature type="region of interest" description="Disordered" evidence="1">
    <location>
        <begin position="158"/>
        <end position="208"/>
    </location>
</feature>
<gene>
    <name evidence="2" type="ORF">FC43_GL000516</name>
</gene>
<feature type="compositionally biased region" description="Basic and acidic residues" evidence="1">
    <location>
        <begin position="180"/>
        <end position="208"/>
    </location>
</feature>
<evidence type="ECO:0000256" key="1">
    <source>
        <dbReference type="SAM" id="MobiDB-lite"/>
    </source>
</evidence>
<dbReference type="Gene3D" id="3.30.1380.20">
    <property type="entry name" value="Trafficking protein particle complex subunit 3"/>
    <property type="match status" value="1"/>
</dbReference>
<dbReference type="EMBL" id="AZFK01000013">
    <property type="protein sequence ID" value="KRL91941.1"/>
    <property type="molecule type" value="Genomic_DNA"/>
</dbReference>